<reference evidence="1 2" key="1">
    <citation type="journal article" date="2021" name="Hortic Res">
        <title>High-quality reference genome and annotation aids understanding of berry development for evergreen blueberry (Vaccinium darrowii).</title>
        <authorList>
            <person name="Yu J."/>
            <person name="Hulse-Kemp A.M."/>
            <person name="Babiker E."/>
            <person name="Staton M."/>
        </authorList>
    </citation>
    <scope>NUCLEOTIDE SEQUENCE [LARGE SCALE GENOMIC DNA]</scope>
    <source>
        <strain evidence="2">cv. NJ 8807/NJ 8810</strain>
        <tissue evidence="1">Young leaf</tissue>
    </source>
</reference>
<sequence>MKAAAAESDKDERRSDTEQKIGDKPNRDPRMKTVEVIKERGGGNGRRGRQLNDDGGRETDGDGRLKRRPRVLVTFSLSLVCNVFMNIKPVTKKDIYFSQFLKVSKGSHLRTGLVAERALSSPNMLYCSDITQLSLNEYPLVHYARECKLSGWFTICLQSIYTGNDIYVLEFFLSARSKDDNLLSTLSFILGTIEEKFKTFRLASGKKLGELMCVEVIYFQNEQKVDYVKPIQATRNFSTLSDLPSVQSSASVANKRPRFQGADMVTIKEKYDLNYDMFSDSDPSFDQSSASVANARPRFQDMVTIKAKYASTVMVLKLSLRCRLVELQQEVAKRLKLEAGTYHVVYKDEEDEFVLIACDEDLQVDVDASISQGNPSAVVLLKPKEPATNLNPTN</sequence>
<comment type="caution">
    <text evidence="1">The sequence shown here is derived from an EMBL/GenBank/DDBJ whole genome shotgun (WGS) entry which is preliminary data.</text>
</comment>
<evidence type="ECO:0000313" key="1">
    <source>
        <dbReference type="EMBL" id="KAH7848038.1"/>
    </source>
</evidence>
<protein>
    <submittedName>
        <fullName evidence="1">Uncharacterized protein</fullName>
    </submittedName>
</protein>
<keyword evidence="2" id="KW-1185">Reference proteome</keyword>
<gene>
    <name evidence="1" type="ORF">Vadar_033114</name>
</gene>
<dbReference type="Proteomes" id="UP000828048">
    <property type="component" value="Chromosome 5"/>
</dbReference>
<evidence type="ECO:0000313" key="2">
    <source>
        <dbReference type="Proteomes" id="UP000828048"/>
    </source>
</evidence>
<accession>A0ACB7Y4S1</accession>
<organism evidence="1 2">
    <name type="scientific">Vaccinium darrowii</name>
    <dbReference type="NCBI Taxonomy" id="229202"/>
    <lineage>
        <taxon>Eukaryota</taxon>
        <taxon>Viridiplantae</taxon>
        <taxon>Streptophyta</taxon>
        <taxon>Embryophyta</taxon>
        <taxon>Tracheophyta</taxon>
        <taxon>Spermatophyta</taxon>
        <taxon>Magnoliopsida</taxon>
        <taxon>eudicotyledons</taxon>
        <taxon>Gunneridae</taxon>
        <taxon>Pentapetalae</taxon>
        <taxon>asterids</taxon>
        <taxon>Ericales</taxon>
        <taxon>Ericaceae</taxon>
        <taxon>Vaccinioideae</taxon>
        <taxon>Vaccinieae</taxon>
        <taxon>Vaccinium</taxon>
    </lineage>
</organism>
<name>A0ACB7Y4S1_9ERIC</name>
<dbReference type="EMBL" id="CM037155">
    <property type="protein sequence ID" value="KAH7848038.1"/>
    <property type="molecule type" value="Genomic_DNA"/>
</dbReference>
<proteinExistence type="predicted"/>